<evidence type="ECO:0000256" key="1">
    <source>
        <dbReference type="SAM" id="SignalP"/>
    </source>
</evidence>
<evidence type="ECO:0000313" key="2">
    <source>
        <dbReference type="EMBL" id="MXO98774.1"/>
    </source>
</evidence>
<accession>A0A6I4TSC1</accession>
<keyword evidence="1" id="KW-0732">Signal</keyword>
<gene>
    <name evidence="2" type="ORF">GRI97_07225</name>
</gene>
<comment type="caution">
    <text evidence="2">The sequence shown here is derived from an EMBL/GenBank/DDBJ whole genome shotgun (WGS) entry which is preliminary data.</text>
</comment>
<dbReference type="RefSeq" id="WP_161390379.1">
    <property type="nucleotide sequence ID" value="NZ_JBHSCP010000001.1"/>
</dbReference>
<dbReference type="Proteomes" id="UP000469430">
    <property type="component" value="Unassembled WGS sequence"/>
</dbReference>
<dbReference type="AlphaFoldDB" id="A0A6I4TSC1"/>
<organism evidence="2 3">
    <name type="scientific">Croceibacterium xixiisoli</name>
    <dbReference type="NCBI Taxonomy" id="1476466"/>
    <lineage>
        <taxon>Bacteria</taxon>
        <taxon>Pseudomonadati</taxon>
        <taxon>Pseudomonadota</taxon>
        <taxon>Alphaproteobacteria</taxon>
        <taxon>Sphingomonadales</taxon>
        <taxon>Erythrobacteraceae</taxon>
        <taxon>Croceibacterium</taxon>
    </lineage>
</organism>
<protein>
    <submittedName>
        <fullName evidence="2">Uncharacterized protein</fullName>
    </submittedName>
</protein>
<feature type="signal peptide" evidence="1">
    <location>
        <begin position="1"/>
        <end position="25"/>
    </location>
</feature>
<feature type="chain" id="PRO_5026336151" evidence="1">
    <location>
        <begin position="26"/>
        <end position="345"/>
    </location>
</feature>
<name>A0A6I4TSC1_9SPHN</name>
<sequence length="345" mass="38853">MSSVNRWLAASLVVLAGVALQAPLAAQEDLTVLPAIPNDYAPKKTDWGEPDFRGRWPIDHLNGLPLQRTPEQGNRAFLTEQELAERQARIDQLAGRYAAEDSQDKIGQGHWVEMGVGSRRTSLLVTPANGRLPEMTEEGKRLSAQMRSSWRNGQDFDWVTDFDSWDRCITRGLPASMMPMMYNNGLRIFQSPGLVAIQMEMIHETRIIPTDGRAAIPVQIRNWLGESRGHWEDANTLVVETINFRPGASATNIVTSGSPPSNDSPISEQAKLIERFHMTGPDTITYESHYEDPTIFTAPWGARLEWQRNDEYEFFEYACHEGNVQLRNYITASRAERAGKTPEAQ</sequence>
<keyword evidence="3" id="KW-1185">Reference proteome</keyword>
<dbReference type="OrthoDB" id="7054794at2"/>
<proteinExistence type="predicted"/>
<reference evidence="2 3" key="1">
    <citation type="submission" date="2019-12" db="EMBL/GenBank/DDBJ databases">
        <title>Genomic-based taxomic classification of the family Erythrobacteraceae.</title>
        <authorList>
            <person name="Xu L."/>
        </authorList>
    </citation>
    <scope>NUCLEOTIDE SEQUENCE [LARGE SCALE GENOMIC DNA]</scope>
    <source>
        <strain evidence="2 3">S36</strain>
    </source>
</reference>
<evidence type="ECO:0000313" key="3">
    <source>
        <dbReference type="Proteomes" id="UP000469430"/>
    </source>
</evidence>
<dbReference type="EMBL" id="WTYJ01000001">
    <property type="protein sequence ID" value="MXO98774.1"/>
    <property type="molecule type" value="Genomic_DNA"/>
</dbReference>